<keyword evidence="2" id="KW-1185">Reference proteome</keyword>
<dbReference type="Proteomes" id="UP000248349">
    <property type="component" value="Unassembled WGS sequence"/>
</dbReference>
<dbReference type="RefSeq" id="XP_025430011.1">
    <property type="nucleotide sequence ID" value="XM_025578609.1"/>
</dbReference>
<dbReference type="Gene3D" id="2.60.120.620">
    <property type="entry name" value="q2cbj1_9rhob like domain"/>
    <property type="match status" value="1"/>
</dbReference>
<protein>
    <submittedName>
        <fullName evidence="1">Uncharacterized protein</fullName>
    </submittedName>
</protein>
<dbReference type="OrthoDB" id="445007at2759"/>
<name>A0A318Z9V8_9EURO</name>
<sequence length="121" mass="13312">MARLRLSHDSPIDPSYTPTASITALPATTPIEYILAVLERDGDIILHDLVTPMDLAAIATETQPWSTPRRHLNPQAQGDVFYTTSPQTSLIPGLVGKFATAARIYEYPVLEALQTRVLINE</sequence>
<proteinExistence type="predicted"/>
<dbReference type="EMBL" id="KZ821239">
    <property type="protein sequence ID" value="PYH44029.1"/>
    <property type="molecule type" value="Genomic_DNA"/>
</dbReference>
<dbReference type="STRING" id="1450539.A0A318Z9V8"/>
<organism evidence="1 2">
    <name type="scientific">Aspergillus saccharolyticus JOP 1030-1</name>
    <dbReference type="NCBI Taxonomy" id="1450539"/>
    <lineage>
        <taxon>Eukaryota</taxon>
        <taxon>Fungi</taxon>
        <taxon>Dikarya</taxon>
        <taxon>Ascomycota</taxon>
        <taxon>Pezizomycotina</taxon>
        <taxon>Eurotiomycetes</taxon>
        <taxon>Eurotiomycetidae</taxon>
        <taxon>Eurotiales</taxon>
        <taxon>Aspergillaceae</taxon>
        <taxon>Aspergillus</taxon>
        <taxon>Aspergillus subgen. Circumdati</taxon>
    </lineage>
</organism>
<dbReference type="GeneID" id="37079838"/>
<dbReference type="AlphaFoldDB" id="A0A318Z9V8"/>
<evidence type="ECO:0000313" key="2">
    <source>
        <dbReference type="Proteomes" id="UP000248349"/>
    </source>
</evidence>
<evidence type="ECO:0000313" key="1">
    <source>
        <dbReference type="EMBL" id="PYH44029.1"/>
    </source>
</evidence>
<reference evidence="1 2" key="1">
    <citation type="submission" date="2016-12" db="EMBL/GenBank/DDBJ databases">
        <title>The genomes of Aspergillus section Nigri reveals drivers in fungal speciation.</title>
        <authorList>
            <consortium name="DOE Joint Genome Institute"/>
            <person name="Vesth T.C."/>
            <person name="Nybo J."/>
            <person name="Theobald S."/>
            <person name="Brandl J."/>
            <person name="Frisvad J.C."/>
            <person name="Nielsen K.F."/>
            <person name="Lyhne E.K."/>
            <person name="Kogle M.E."/>
            <person name="Kuo A."/>
            <person name="Riley R."/>
            <person name="Clum A."/>
            <person name="Nolan M."/>
            <person name="Lipzen A."/>
            <person name="Salamov A."/>
            <person name="Henrissat B."/>
            <person name="Wiebenga A."/>
            <person name="De Vries R.P."/>
            <person name="Grigoriev I.V."/>
            <person name="Mortensen U.H."/>
            <person name="Andersen M.R."/>
            <person name="Baker S.E."/>
        </authorList>
    </citation>
    <scope>NUCLEOTIDE SEQUENCE [LARGE SCALE GENOMIC DNA]</scope>
    <source>
        <strain evidence="1 2">JOP 1030-1</strain>
    </source>
</reference>
<gene>
    <name evidence="1" type="ORF">BP01DRAFT_401432</name>
</gene>
<accession>A0A318Z9V8</accession>